<dbReference type="AlphaFoldDB" id="A0AA38X3J7"/>
<gene>
    <name evidence="2" type="ORF">H2200_009022</name>
</gene>
<organism evidence="2 3">
    <name type="scientific">Cladophialophora chaetospira</name>
    <dbReference type="NCBI Taxonomy" id="386627"/>
    <lineage>
        <taxon>Eukaryota</taxon>
        <taxon>Fungi</taxon>
        <taxon>Dikarya</taxon>
        <taxon>Ascomycota</taxon>
        <taxon>Pezizomycotina</taxon>
        <taxon>Eurotiomycetes</taxon>
        <taxon>Chaetothyriomycetidae</taxon>
        <taxon>Chaetothyriales</taxon>
        <taxon>Herpotrichiellaceae</taxon>
        <taxon>Cladophialophora</taxon>
    </lineage>
</organism>
<proteinExistence type="predicted"/>
<evidence type="ECO:0008006" key="4">
    <source>
        <dbReference type="Google" id="ProtNLM"/>
    </source>
</evidence>
<feature type="signal peptide" evidence="1">
    <location>
        <begin position="1"/>
        <end position="16"/>
    </location>
</feature>
<comment type="caution">
    <text evidence="2">The sequence shown here is derived from an EMBL/GenBank/DDBJ whole genome shotgun (WGS) entry which is preliminary data.</text>
</comment>
<protein>
    <recommendedName>
        <fullName evidence="4">Glycoside hydrolase family 93 protein</fullName>
    </recommendedName>
</protein>
<keyword evidence="1" id="KW-0732">Signal</keyword>
<dbReference type="SUPFAM" id="SSF110296">
    <property type="entry name" value="Oligoxyloglucan reducing end-specific cellobiohydrolase"/>
    <property type="match status" value="1"/>
</dbReference>
<dbReference type="Proteomes" id="UP001172673">
    <property type="component" value="Unassembled WGS sequence"/>
</dbReference>
<feature type="chain" id="PRO_5041314659" description="Glycoside hydrolase family 93 protein" evidence="1">
    <location>
        <begin position="17"/>
        <end position="384"/>
    </location>
</feature>
<dbReference type="PANTHER" id="PTHR38792">
    <property type="entry name" value="BNR/ASP-BOX REPEAT DOMAIN PROTEIN (AFU_ORTHOLOGUE AFUA_7G06430)-RELATED"/>
    <property type="match status" value="1"/>
</dbReference>
<dbReference type="Gene3D" id="2.120.10.10">
    <property type="match status" value="1"/>
</dbReference>
<evidence type="ECO:0000313" key="3">
    <source>
        <dbReference type="Proteomes" id="UP001172673"/>
    </source>
</evidence>
<dbReference type="EMBL" id="JAPDRK010000014">
    <property type="protein sequence ID" value="KAJ9606061.1"/>
    <property type="molecule type" value="Genomic_DNA"/>
</dbReference>
<evidence type="ECO:0000256" key="1">
    <source>
        <dbReference type="SAM" id="SignalP"/>
    </source>
</evidence>
<accession>A0AA38X3J7</accession>
<evidence type="ECO:0000313" key="2">
    <source>
        <dbReference type="EMBL" id="KAJ9606061.1"/>
    </source>
</evidence>
<sequence length="384" mass="42224">MKLLRSLAPFCAVVCASPASPQWSSSIAFFNNHTVFQSPPDYTIPGTLYARTLQLPDSSLLATWENYSPEPPPVYFPIFRSTDYGSTWTEISRVEDTSGNNFGMRYQPFLYLLPRDWSSWKAGTIFVAGSSIPTDLSTTDIQLYASTDNGVTWQFTSSIAQGGRAIPNNGETPVWEPFLMLYNGQLICYYSDQRDPANGQKLVHQASSDGKTWAEVVDDVAYSNYTARPGMTTVAQIGSGDFIMTYEYGGGPVDGVFPVNYTFPVFYKIASDPTQFGQVEGQSIVTTDVTRTVPVSSPYIIYDKTENMIIVSCGTLSEVFINKAGGDVASWESRSTGERVSYTRSLRIIHDEKWNKGLLIAGGGKLPPSENNTVTVGVVDTTGW</sequence>
<dbReference type="PANTHER" id="PTHR38792:SF3">
    <property type="entry name" value="BNR_ASP-BOX REPEAT DOMAIN PROTEIN (AFU_ORTHOLOGUE AFUA_7G06430)-RELATED"/>
    <property type="match status" value="1"/>
</dbReference>
<keyword evidence="3" id="KW-1185">Reference proteome</keyword>
<reference evidence="2" key="1">
    <citation type="submission" date="2022-10" db="EMBL/GenBank/DDBJ databases">
        <title>Culturing micro-colonial fungi from biological soil crusts in the Mojave desert and describing Neophaeococcomyces mojavensis, and introducing the new genera and species Taxawa tesnikishii.</title>
        <authorList>
            <person name="Kurbessoian T."/>
            <person name="Stajich J.E."/>
        </authorList>
    </citation>
    <scope>NUCLEOTIDE SEQUENCE</scope>
    <source>
        <strain evidence="2">TK_41</strain>
    </source>
</reference>
<dbReference type="CDD" id="cd15482">
    <property type="entry name" value="Sialidase_non-viral"/>
    <property type="match status" value="1"/>
</dbReference>
<name>A0AA38X3J7_9EURO</name>